<dbReference type="RefSeq" id="WP_388625843.1">
    <property type="nucleotide sequence ID" value="NZ_JBIAUT010000002.1"/>
</dbReference>
<reference evidence="1 2" key="1">
    <citation type="submission" date="2024-10" db="EMBL/GenBank/DDBJ databases">
        <title>The Natural Products Discovery Center: Release of the First 8490 Sequenced Strains for Exploring Actinobacteria Biosynthetic Diversity.</title>
        <authorList>
            <person name="Kalkreuter E."/>
            <person name="Kautsar S.A."/>
            <person name="Yang D."/>
            <person name="Bader C.D."/>
            <person name="Teijaro C.N."/>
            <person name="Fluegel L."/>
            <person name="Davis C.M."/>
            <person name="Simpson J.R."/>
            <person name="Lauterbach L."/>
            <person name="Steele A.D."/>
            <person name="Gui C."/>
            <person name="Meng S."/>
            <person name="Li G."/>
            <person name="Viehrig K."/>
            <person name="Ye F."/>
            <person name="Su P."/>
            <person name="Kiefer A.F."/>
            <person name="Nichols A."/>
            <person name="Cepeda A.J."/>
            <person name="Yan W."/>
            <person name="Fan B."/>
            <person name="Jiang Y."/>
            <person name="Adhikari A."/>
            <person name="Zheng C.-J."/>
            <person name="Schuster L."/>
            <person name="Cowan T.M."/>
            <person name="Smanski M.J."/>
            <person name="Chevrette M.G."/>
            <person name="De Carvalho L.P.S."/>
            <person name="Shen B."/>
        </authorList>
    </citation>
    <scope>NUCLEOTIDE SEQUENCE [LARGE SCALE GENOMIC DNA]</scope>
    <source>
        <strain evidence="1 2">NPDC001650</strain>
    </source>
</reference>
<sequence>MSGPNAKAKLARLCSSLTGWKRSDCARWAEERCISKRLPVPDAVRPRQIRLESRILQTVANAFQDRQLMTEARDLRMPGRPGETLRLPIGVGAVYGVLRARPAVDGLTLHLHPRMTAAWLAEVLPHSDGAGGVLGVEGLRPRPSAFGTELVDLADGGRVILQGIDHASITSMMPDWQRGTSAFWRASPRSLTAAEREWMRWDTEVAARWRSFRLATDILNSRLIRRPGLVNSVAVHGLVNTYRSLNGNMVFEWCCGISKEAFEGNLRRSGLWAPPPWPLPDAEPQDAAPSPADARVTLRWSPECFMPARRFPDLQERVAAAYAGDYGSAS</sequence>
<dbReference type="EMBL" id="JBIAUT010000002">
    <property type="protein sequence ID" value="MFF4216322.1"/>
    <property type="molecule type" value="Genomic_DNA"/>
</dbReference>
<evidence type="ECO:0008006" key="3">
    <source>
        <dbReference type="Google" id="ProtNLM"/>
    </source>
</evidence>
<accession>A0ABW6TWT9</accession>
<name>A0ABW6TWT9_9ACTN</name>
<gene>
    <name evidence="1" type="ORF">ACFYZM_08540</name>
</gene>
<organism evidence="1 2">
    <name type="scientific">Streptomyces nondiastaticus</name>
    <dbReference type="NCBI Taxonomy" id="3154512"/>
    <lineage>
        <taxon>Bacteria</taxon>
        <taxon>Bacillati</taxon>
        <taxon>Actinomycetota</taxon>
        <taxon>Actinomycetes</taxon>
        <taxon>Kitasatosporales</taxon>
        <taxon>Streptomycetaceae</taxon>
        <taxon>Streptomyces</taxon>
    </lineage>
</organism>
<evidence type="ECO:0000313" key="2">
    <source>
        <dbReference type="Proteomes" id="UP001602123"/>
    </source>
</evidence>
<keyword evidence="2" id="KW-1185">Reference proteome</keyword>
<dbReference type="Proteomes" id="UP001602123">
    <property type="component" value="Unassembled WGS sequence"/>
</dbReference>
<proteinExistence type="predicted"/>
<protein>
    <recommendedName>
        <fullName evidence="3">Transcriptional regulator</fullName>
    </recommendedName>
</protein>
<comment type="caution">
    <text evidence="1">The sequence shown here is derived from an EMBL/GenBank/DDBJ whole genome shotgun (WGS) entry which is preliminary data.</text>
</comment>
<evidence type="ECO:0000313" key="1">
    <source>
        <dbReference type="EMBL" id="MFF4216322.1"/>
    </source>
</evidence>